<reference evidence="1 2" key="1">
    <citation type="submission" date="2020-07" db="EMBL/GenBank/DDBJ databases">
        <title>Complete genome sequence of Rhizobium leguminosarum bacteriophage vB_RlegM_P9VFCI.</title>
        <authorList>
            <person name="Gunathilake D."/>
            <person name="Bhat S."/>
            <person name="Yost C.K."/>
            <person name="Hynes M.F."/>
        </authorList>
    </citation>
    <scope>NUCLEOTIDE SEQUENCE [LARGE SCALE GENOMIC DNA]</scope>
</reference>
<name>A0A7G7WXM5_9CAUD</name>
<organism evidence="1 2">
    <name type="scientific">Rhizobium phage P9VFCI</name>
    <dbReference type="NCBI Taxonomy" id="2763531"/>
    <lineage>
        <taxon>Viruses</taxon>
        <taxon>Duplodnaviria</taxon>
        <taxon>Heunggongvirae</taxon>
        <taxon>Uroviricota</taxon>
        <taxon>Caudoviricetes</taxon>
        <taxon>Pootjesviridae</taxon>
        <taxon>Innesvirus</taxon>
        <taxon>Innesvirus P9VFCI</taxon>
    </lineage>
</organism>
<keyword evidence="2" id="KW-1185">Reference proteome</keyword>
<accession>A0A7G7WXM5</accession>
<evidence type="ECO:0000313" key="1">
    <source>
        <dbReference type="EMBL" id="QNH71969.1"/>
    </source>
</evidence>
<protein>
    <submittedName>
        <fullName evidence="1">Uncharacterized protein</fullName>
    </submittedName>
</protein>
<evidence type="ECO:0000313" key="2">
    <source>
        <dbReference type="Proteomes" id="UP000515832"/>
    </source>
</evidence>
<sequence>MTKTSTPHSIENNSYFNIDNCKSYKTEDNLYKAINKLGFCVEMDSFIVVCNREGRYTAIFAPSSPRIRDGGYLGVYSQYGFMTF</sequence>
<dbReference type="Proteomes" id="UP000515832">
    <property type="component" value="Segment"/>
</dbReference>
<dbReference type="EMBL" id="MT778839">
    <property type="protein sequence ID" value="QNH71969.1"/>
    <property type="molecule type" value="Genomic_DNA"/>
</dbReference>
<proteinExistence type="predicted"/>
<gene>
    <name evidence="1" type="ORF">P9VFCI_086</name>
</gene>